<dbReference type="Pfam" id="PF13411">
    <property type="entry name" value="MerR_1"/>
    <property type="match status" value="1"/>
</dbReference>
<dbReference type="InterPro" id="IPR000551">
    <property type="entry name" value="MerR-type_HTH_dom"/>
</dbReference>
<evidence type="ECO:0000313" key="3">
    <source>
        <dbReference type="EMBL" id="NDO78937.1"/>
    </source>
</evidence>
<name>A0A6N9R1Z2_9MICC</name>
<protein>
    <submittedName>
        <fullName evidence="3">MerR family transcriptional regulator</fullName>
    </submittedName>
</protein>
<proteinExistence type="predicted"/>
<sequence>MADLMTIGEFATATWLSAKALRLYDQRGLLCPDAIDPFNGYRKYSPAQIETARLITMLRRIEMPLKQIGELLNLSPGEQAAQITRYREHEAEQYARRQSLARFLEHAVGHGSLDGVCQPGASRFEVATRRVPDTPMLTSTRRTSARELPEVIRSSADRLFALAEGRGGPAGGLVVVYHGQVGWESDGPIEVCVPISYRDRAHRMEPGHEELFTRVLADDVQFPRILAAFEAVRVGAVQLGFAPTGPPREVYAPGPGEKIPRCEVALPVIAQES</sequence>
<dbReference type="AlphaFoldDB" id="A0A6N9R1Z2"/>
<dbReference type="GO" id="GO:0003677">
    <property type="term" value="F:DNA binding"/>
    <property type="evidence" value="ECO:0007669"/>
    <property type="project" value="UniProtKB-KW"/>
</dbReference>
<reference evidence="3 4" key="1">
    <citation type="submission" date="2019-11" db="EMBL/GenBank/DDBJ databases">
        <title>Draft genome sequence of Kocuria indica DP-K7, a methyl red degrading Actinobacterium.</title>
        <authorList>
            <person name="Kumaran S."/>
            <person name="Tischler D."/>
            <person name="Ngo A.C.R."/>
            <person name="Schultes F."/>
        </authorList>
    </citation>
    <scope>NUCLEOTIDE SEQUENCE [LARGE SCALE GENOMIC DNA]</scope>
    <source>
        <strain evidence="3 4">DP-K7</strain>
    </source>
</reference>
<evidence type="ECO:0000256" key="1">
    <source>
        <dbReference type="ARBA" id="ARBA00023125"/>
    </source>
</evidence>
<dbReference type="GO" id="GO:0003700">
    <property type="term" value="F:DNA-binding transcription factor activity"/>
    <property type="evidence" value="ECO:0007669"/>
    <property type="project" value="InterPro"/>
</dbReference>
<dbReference type="PANTHER" id="PTHR30204">
    <property type="entry name" value="REDOX-CYCLING DRUG-SENSING TRANSCRIPTIONAL ACTIVATOR SOXR"/>
    <property type="match status" value="1"/>
</dbReference>
<dbReference type="SMART" id="SM00422">
    <property type="entry name" value="HTH_MERR"/>
    <property type="match status" value="1"/>
</dbReference>
<evidence type="ECO:0000259" key="2">
    <source>
        <dbReference type="PROSITE" id="PS50937"/>
    </source>
</evidence>
<gene>
    <name evidence="3" type="ORF">GKZ75_12060</name>
</gene>
<dbReference type="Gene3D" id="1.10.1660.10">
    <property type="match status" value="1"/>
</dbReference>
<dbReference type="InterPro" id="IPR047057">
    <property type="entry name" value="MerR_fam"/>
</dbReference>
<dbReference type="InterPro" id="IPR009061">
    <property type="entry name" value="DNA-bd_dom_put_sf"/>
</dbReference>
<organism evidence="3 4">
    <name type="scientific">Kocuria marina subsp. indica</name>
    <dbReference type="NCBI Taxonomy" id="1049583"/>
    <lineage>
        <taxon>Bacteria</taxon>
        <taxon>Bacillati</taxon>
        <taxon>Actinomycetota</taxon>
        <taxon>Actinomycetes</taxon>
        <taxon>Micrococcales</taxon>
        <taxon>Micrococcaceae</taxon>
        <taxon>Kocuria</taxon>
    </lineage>
</organism>
<dbReference type="SUPFAM" id="SSF46955">
    <property type="entry name" value="Putative DNA-binding domain"/>
    <property type="match status" value="1"/>
</dbReference>
<dbReference type="RefSeq" id="WP_162230237.1">
    <property type="nucleotide sequence ID" value="NZ_WMHZ01000021.1"/>
</dbReference>
<keyword evidence="1" id="KW-0238">DNA-binding</keyword>
<dbReference type="Proteomes" id="UP000471026">
    <property type="component" value="Unassembled WGS sequence"/>
</dbReference>
<feature type="domain" description="HTH merR-type" evidence="2">
    <location>
        <begin position="4"/>
        <end position="74"/>
    </location>
</feature>
<dbReference type="EMBL" id="WMHZ01000021">
    <property type="protein sequence ID" value="NDO78937.1"/>
    <property type="molecule type" value="Genomic_DNA"/>
</dbReference>
<accession>A0A6N9R1Z2</accession>
<evidence type="ECO:0000313" key="4">
    <source>
        <dbReference type="Proteomes" id="UP000471026"/>
    </source>
</evidence>
<comment type="caution">
    <text evidence="3">The sequence shown here is derived from an EMBL/GenBank/DDBJ whole genome shotgun (WGS) entry which is preliminary data.</text>
</comment>
<dbReference type="PANTHER" id="PTHR30204:SF97">
    <property type="entry name" value="MERR FAMILY REGULATORY PROTEIN"/>
    <property type="match status" value="1"/>
</dbReference>
<dbReference type="PROSITE" id="PS50937">
    <property type="entry name" value="HTH_MERR_2"/>
    <property type="match status" value="1"/>
</dbReference>
<dbReference type="InterPro" id="IPR011256">
    <property type="entry name" value="Reg_factor_effector_dom_sf"/>
</dbReference>
<dbReference type="Gene3D" id="3.20.80.10">
    <property type="entry name" value="Regulatory factor, effector binding domain"/>
    <property type="match status" value="1"/>
</dbReference>